<dbReference type="Gene3D" id="1.10.1220.10">
    <property type="entry name" value="Met repressor-like"/>
    <property type="match status" value="1"/>
</dbReference>
<evidence type="ECO:0000256" key="1">
    <source>
        <dbReference type="SAM" id="MobiDB-lite"/>
    </source>
</evidence>
<dbReference type="STRING" id="1437606.BBOH_1539"/>
<sequence>MLGRTSVQGIARIRIRAKRSLKDRTTELFDRLGLDMGTAVNMFLVQSVREEALPFRMPLSPLERDIAQAEAFTVYRAGDAGAMKRILDNVGVRVRRQVQKERRGVLRIIVLWLQGHHKCDHIVLPLGECYGMNTRVQGRNNNDLKDEAVRLLDSMGDRSDGRREHAAQADRQHP</sequence>
<organism evidence="2 3">
    <name type="scientific">Bifidobacterium bohemicum DSM 22767</name>
    <dbReference type="NCBI Taxonomy" id="1437606"/>
    <lineage>
        <taxon>Bacteria</taxon>
        <taxon>Bacillati</taxon>
        <taxon>Actinomycetota</taxon>
        <taxon>Actinomycetes</taxon>
        <taxon>Bifidobacteriales</taxon>
        <taxon>Bifidobacteriaceae</taxon>
        <taxon>Bifidobacterium</taxon>
    </lineage>
</organism>
<dbReference type="GO" id="GO:0006355">
    <property type="term" value="P:regulation of DNA-templated transcription"/>
    <property type="evidence" value="ECO:0007669"/>
    <property type="project" value="InterPro"/>
</dbReference>
<dbReference type="eggNOG" id="COG3077">
    <property type="taxonomic scope" value="Bacteria"/>
</dbReference>
<evidence type="ECO:0000313" key="3">
    <source>
        <dbReference type="Proteomes" id="UP000029096"/>
    </source>
</evidence>
<dbReference type="InterPro" id="IPR007337">
    <property type="entry name" value="RelB/DinJ"/>
</dbReference>
<keyword evidence="3" id="KW-1185">Reference proteome</keyword>
<feature type="region of interest" description="Disordered" evidence="1">
    <location>
        <begin position="154"/>
        <end position="174"/>
    </location>
</feature>
<proteinExistence type="predicted"/>
<dbReference type="NCBIfam" id="TIGR02384">
    <property type="entry name" value="RelB_DinJ"/>
    <property type="match status" value="1"/>
</dbReference>
<dbReference type="AlphaFoldDB" id="A0A086ZE61"/>
<reference evidence="2 3" key="1">
    <citation type="submission" date="2014-03" db="EMBL/GenBank/DDBJ databases">
        <title>Genomics of Bifidobacteria.</title>
        <authorList>
            <person name="Ventura M."/>
            <person name="Milani C."/>
            <person name="Lugli G.A."/>
        </authorList>
    </citation>
    <scope>NUCLEOTIDE SEQUENCE [LARGE SCALE GENOMIC DNA]</scope>
    <source>
        <strain evidence="2 3">DSM 22767</strain>
    </source>
</reference>
<dbReference type="Proteomes" id="UP000029096">
    <property type="component" value="Unassembled WGS sequence"/>
</dbReference>
<evidence type="ECO:0000313" key="2">
    <source>
        <dbReference type="EMBL" id="KFI44811.1"/>
    </source>
</evidence>
<dbReference type="Pfam" id="PF04221">
    <property type="entry name" value="RelB"/>
    <property type="match status" value="1"/>
</dbReference>
<accession>A0A086ZE61</accession>
<protein>
    <submittedName>
        <fullName evidence="2">Putative toxin-antitoxin system protein</fullName>
    </submittedName>
</protein>
<dbReference type="InterPro" id="IPR013321">
    <property type="entry name" value="Arc_rbn_hlx_hlx"/>
</dbReference>
<comment type="caution">
    <text evidence="2">The sequence shown here is derived from an EMBL/GenBank/DDBJ whole genome shotgun (WGS) entry which is preliminary data.</text>
</comment>
<dbReference type="RefSeq" id="WP_033520936.1">
    <property type="nucleotide sequence ID" value="NZ_JDUS01000004.1"/>
</dbReference>
<gene>
    <name evidence="2" type="ORF">BBOH_1539</name>
</gene>
<name>A0A086ZE61_9BIFI</name>
<dbReference type="EMBL" id="JGYP01000005">
    <property type="protein sequence ID" value="KFI44811.1"/>
    <property type="molecule type" value="Genomic_DNA"/>
</dbReference>